<comment type="similarity">
    <text evidence="9">Belongs to the MntA antitoxin family.</text>
</comment>
<evidence type="ECO:0000256" key="2">
    <source>
        <dbReference type="ARBA" id="ARBA00022649"/>
    </source>
</evidence>
<evidence type="ECO:0000256" key="3">
    <source>
        <dbReference type="ARBA" id="ARBA00022679"/>
    </source>
</evidence>
<evidence type="ECO:0000259" key="10">
    <source>
        <dbReference type="Pfam" id="PF01909"/>
    </source>
</evidence>
<gene>
    <name evidence="11" type="ORF">GQN54_09450</name>
</gene>
<dbReference type="Proteomes" id="UP000470771">
    <property type="component" value="Unassembled WGS sequence"/>
</dbReference>
<evidence type="ECO:0000256" key="6">
    <source>
        <dbReference type="ARBA" id="ARBA00022741"/>
    </source>
</evidence>
<evidence type="ECO:0000313" key="11">
    <source>
        <dbReference type="EMBL" id="NBG66340.1"/>
    </source>
</evidence>
<evidence type="ECO:0000256" key="1">
    <source>
        <dbReference type="ARBA" id="ARBA00001946"/>
    </source>
</evidence>
<keyword evidence="8" id="KW-0460">Magnesium</keyword>
<sequence>MIDLIKNNTEALASICVEHYVKSLHLFGSAAKGDFNPKKSDLDFVVEFNDAIDPIDYADNFFSLLDALKQLFQKEVDLLSFRALRNQVIISEFNNTKVQLYAA</sequence>
<dbReference type="Pfam" id="PF01909">
    <property type="entry name" value="NTP_transf_2"/>
    <property type="match status" value="1"/>
</dbReference>
<dbReference type="AlphaFoldDB" id="A0A6N9NM88"/>
<dbReference type="PANTHER" id="PTHR33571">
    <property type="entry name" value="SSL8005 PROTEIN"/>
    <property type="match status" value="1"/>
</dbReference>
<dbReference type="Gene3D" id="3.30.460.10">
    <property type="entry name" value="Beta Polymerase, domain 2"/>
    <property type="match status" value="1"/>
</dbReference>
<comment type="caution">
    <text evidence="11">The sequence shown here is derived from an EMBL/GenBank/DDBJ whole genome shotgun (WGS) entry which is preliminary data.</text>
</comment>
<proteinExistence type="inferred from homology"/>
<comment type="cofactor">
    <cofactor evidence="1">
        <name>Mg(2+)</name>
        <dbReference type="ChEBI" id="CHEBI:18420"/>
    </cofactor>
</comment>
<accession>A0A6N9NM88</accession>
<keyword evidence="5" id="KW-0479">Metal-binding</keyword>
<dbReference type="EMBL" id="WWNE01000007">
    <property type="protein sequence ID" value="NBG66340.1"/>
    <property type="molecule type" value="Genomic_DNA"/>
</dbReference>
<dbReference type="GO" id="GO:0016779">
    <property type="term" value="F:nucleotidyltransferase activity"/>
    <property type="evidence" value="ECO:0007669"/>
    <property type="project" value="UniProtKB-KW"/>
</dbReference>
<dbReference type="InterPro" id="IPR002934">
    <property type="entry name" value="Polymerase_NTP_transf_dom"/>
</dbReference>
<keyword evidence="12" id="KW-1185">Reference proteome</keyword>
<dbReference type="GO" id="GO:0005524">
    <property type="term" value="F:ATP binding"/>
    <property type="evidence" value="ECO:0007669"/>
    <property type="project" value="UniProtKB-KW"/>
</dbReference>
<evidence type="ECO:0000313" key="12">
    <source>
        <dbReference type="Proteomes" id="UP000470771"/>
    </source>
</evidence>
<feature type="domain" description="Polymerase nucleotidyl transferase" evidence="10">
    <location>
        <begin position="13"/>
        <end position="93"/>
    </location>
</feature>
<keyword evidence="3" id="KW-0808">Transferase</keyword>
<evidence type="ECO:0000256" key="8">
    <source>
        <dbReference type="ARBA" id="ARBA00022842"/>
    </source>
</evidence>
<name>A0A6N9NM88_9FLAO</name>
<evidence type="ECO:0000256" key="7">
    <source>
        <dbReference type="ARBA" id="ARBA00022840"/>
    </source>
</evidence>
<keyword evidence="7" id="KW-0067">ATP-binding</keyword>
<dbReference type="CDD" id="cd05403">
    <property type="entry name" value="NT_KNTase_like"/>
    <property type="match status" value="1"/>
</dbReference>
<organism evidence="11 12">
    <name type="scientific">Acidiluteibacter ferrifornacis</name>
    <dbReference type="NCBI Taxonomy" id="2692424"/>
    <lineage>
        <taxon>Bacteria</taxon>
        <taxon>Pseudomonadati</taxon>
        <taxon>Bacteroidota</taxon>
        <taxon>Flavobacteriia</taxon>
        <taxon>Flavobacteriales</taxon>
        <taxon>Cryomorphaceae</taxon>
        <taxon>Acidiluteibacter</taxon>
    </lineage>
</organism>
<protein>
    <recommendedName>
        <fullName evidence="10">Polymerase nucleotidyl transferase domain-containing protein</fullName>
    </recommendedName>
</protein>
<evidence type="ECO:0000256" key="9">
    <source>
        <dbReference type="ARBA" id="ARBA00038276"/>
    </source>
</evidence>
<dbReference type="InterPro" id="IPR043519">
    <property type="entry name" value="NT_sf"/>
</dbReference>
<reference evidence="11 12" key="1">
    <citation type="submission" date="2019-12" db="EMBL/GenBank/DDBJ databases">
        <authorList>
            <person name="Zhao J."/>
        </authorList>
    </citation>
    <scope>NUCLEOTIDE SEQUENCE [LARGE SCALE GENOMIC DNA]</scope>
    <source>
        <strain evidence="11 12">S-15</strain>
    </source>
</reference>
<keyword evidence="2" id="KW-1277">Toxin-antitoxin system</keyword>
<evidence type="ECO:0000256" key="4">
    <source>
        <dbReference type="ARBA" id="ARBA00022695"/>
    </source>
</evidence>
<keyword evidence="6" id="KW-0547">Nucleotide-binding</keyword>
<evidence type="ECO:0000256" key="5">
    <source>
        <dbReference type="ARBA" id="ARBA00022723"/>
    </source>
</evidence>
<dbReference type="PANTHER" id="PTHR33571:SF12">
    <property type="entry name" value="BSL3053 PROTEIN"/>
    <property type="match status" value="1"/>
</dbReference>
<dbReference type="GO" id="GO:0046872">
    <property type="term" value="F:metal ion binding"/>
    <property type="evidence" value="ECO:0007669"/>
    <property type="project" value="UniProtKB-KW"/>
</dbReference>
<dbReference type="InterPro" id="IPR052038">
    <property type="entry name" value="Type-VII_TA_antitoxin"/>
</dbReference>
<keyword evidence="4" id="KW-0548">Nucleotidyltransferase</keyword>
<dbReference type="SUPFAM" id="SSF81301">
    <property type="entry name" value="Nucleotidyltransferase"/>
    <property type="match status" value="1"/>
</dbReference>